<accession>D3V980</accession>
<name>D3V980_XENNA</name>
<protein>
    <submittedName>
        <fullName evidence="1">Protease protein</fullName>
    </submittedName>
</protein>
<dbReference type="KEGG" id="xne:XNC1_3382"/>
<sequence length="405" mass="43566">MKTRIPIPKKRVAVLSAAISDSPDGWYQLLPAGHFSARDGRPDDVPGGQWFIDATIAEQFIAATAAIGQPVLFDYNHVTLKQDSDAAACAEARAAGWLRDPRNDMQWREGVGLFVRLSLTPAAQAAVDNREWAYLSAVFPYDESGRPLYLRLGALTNDPGLTGMQSMAALSAQRDTLISPSPTTEDIPMNDMLLQLLEQLGIELPEDTTELTDDALSDLLTQALAALETLKASAQVALDAQEVIETLPDPDAISTEVTTLIDDNAADLTEAEQILEEAALNGVDLTRFVPARAYHLLARQAAVLNARASSGSADSIIASARRTGRVVTAEIPYLKAVARQHGIAALNAAIAGRRGIGALTRRQTPQYRQPGKRLAVLSAADKEAARLQGLTDAEFLKRKQKGAKK</sequence>
<gene>
    <name evidence="1" type="ordered locus">XNC1_3382</name>
</gene>
<keyword evidence="1" id="KW-0378">Hydrolase</keyword>
<dbReference type="GeneID" id="24902073"/>
<keyword evidence="2" id="KW-1185">Reference proteome</keyword>
<organism evidence="1 2">
    <name type="scientific">Xenorhabdus nematophila (strain ATCC 19061 / DSM 3370 / CCUG 14189 / LMG 1036 / NCIMB 9965 / AN6)</name>
    <dbReference type="NCBI Taxonomy" id="406817"/>
    <lineage>
        <taxon>Bacteria</taxon>
        <taxon>Pseudomonadati</taxon>
        <taxon>Pseudomonadota</taxon>
        <taxon>Gammaproteobacteria</taxon>
        <taxon>Enterobacterales</taxon>
        <taxon>Morganellaceae</taxon>
        <taxon>Xenorhabdus</taxon>
    </lineage>
</organism>
<dbReference type="Proteomes" id="UP000008075">
    <property type="component" value="Chromosome"/>
</dbReference>
<dbReference type="PIRSF" id="PIRSF016624">
    <property type="entry name" value="Mu_prophg_I"/>
    <property type="match status" value="1"/>
</dbReference>
<evidence type="ECO:0000313" key="2">
    <source>
        <dbReference type="Proteomes" id="UP000008075"/>
    </source>
</evidence>
<dbReference type="HOGENOM" id="CLU_062795_1_0_6"/>
<evidence type="ECO:0000313" key="1">
    <source>
        <dbReference type="EMBL" id="CBJ91430.1"/>
    </source>
</evidence>
<dbReference type="GO" id="GO:0006508">
    <property type="term" value="P:proteolysis"/>
    <property type="evidence" value="ECO:0007669"/>
    <property type="project" value="UniProtKB-KW"/>
</dbReference>
<dbReference type="STRING" id="406817.XNC1_3382"/>
<dbReference type="AlphaFoldDB" id="D3V980"/>
<dbReference type="InterPro" id="IPR012106">
    <property type="entry name" value="Phage_Mu_Gp1"/>
</dbReference>
<dbReference type="GO" id="GO:0008233">
    <property type="term" value="F:peptidase activity"/>
    <property type="evidence" value="ECO:0007669"/>
    <property type="project" value="UniProtKB-KW"/>
</dbReference>
<proteinExistence type="predicted"/>
<dbReference type="RefSeq" id="WP_013185009.1">
    <property type="nucleotide sequence ID" value="NC_014228.1"/>
</dbReference>
<dbReference type="EMBL" id="FN667742">
    <property type="protein sequence ID" value="CBJ91430.1"/>
    <property type="molecule type" value="Genomic_DNA"/>
</dbReference>
<reference evidence="1 2" key="1">
    <citation type="journal article" date="2011" name="PLoS ONE">
        <title>The entomopathogenic bacterial endosymbionts xenorhabdus and photorhabdus: convergent lifestyles from divergent genomes.</title>
        <authorList>
            <person name="Chaston J.M."/>
            <person name="Suen G."/>
            <person name="Tucker S.L."/>
            <person name="Andersen A.W."/>
            <person name="Bhasin A."/>
            <person name="Bode E."/>
            <person name="Bode H.B."/>
            <person name="Brachmann A.O."/>
            <person name="Cowles C.E."/>
            <person name="Cowles K.N."/>
            <person name="Darby C."/>
            <person name="de Leon L."/>
            <person name="Drace K."/>
            <person name="Du Z."/>
            <person name="Givaudan A."/>
            <person name="Herbert Tran E.E."/>
            <person name="Jewell K.A."/>
            <person name="Knack J.J."/>
            <person name="Krasomil-Osterfeld K.C."/>
            <person name="Kukor R."/>
            <person name="Lanois A."/>
            <person name="Latreille P."/>
            <person name="Leimgruber N.K."/>
            <person name="Lipke C.M."/>
            <person name="Liu R."/>
            <person name="Lu X."/>
            <person name="Martens E.C."/>
            <person name="Marri P.R."/>
            <person name="Medigue C."/>
            <person name="Menard M.L."/>
            <person name="Miller N.M."/>
            <person name="Morales-Soto N."/>
            <person name="Norton S."/>
            <person name="Ogier J.C."/>
            <person name="Orchard S.S."/>
            <person name="Park D."/>
            <person name="Park Y."/>
            <person name="Qurollo B.A."/>
            <person name="Sugar D.R."/>
            <person name="Richards G.R."/>
            <person name="Rouy Z."/>
            <person name="Slominski B."/>
            <person name="Slominski K."/>
            <person name="Snyder H."/>
            <person name="Tjaden B.C."/>
            <person name="van der Hoeven R."/>
            <person name="Welch R.D."/>
            <person name="Wheeler C."/>
            <person name="Xiang B."/>
            <person name="Barbazuk B."/>
            <person name="Gaudriault S."/>
            <person name="Goodner B."/>
            <person name="Slater S.C."/>
            <person name="Forst S."/>
            <person name="Goldman B.S."/>
            <person name="Goodrich-Blair H."/>
        </authorList>
    </citation>
    <scope>NUCLEOTIDE SEQUENCE [LARGE SCALE GENOMIC DNA]</scope>
    <source>
        <strain evidence="2">ATCC 19061 / DSM 3370 / CCUG 14189 / LMG 1036 / NCIMB 9965 / AN6</strain>
    </source>
</reference>
<keyword evidence="1" id="KW-0645">Protease</keyword>
<dbReference type="eggNOG" id="COG4388">
    <property type="taxonomic scope" value="Bacteria"/>
</dbReference>
<dbReference type="Pfam" id="PF10123">
    <property type="entry name" value="Mu-like_Pro"/>
    <property type="match status" value="1"/>
</dbReference>